<comment type="caution">
    <text evidence="1">The sequence shown here is derived from an EMBL/GenBank/DDBJ whole genome shotgun (WGS) entry which is preliminary data.</text>
</comment>
<dbReference type="EMBL" id="RBVA01000681">
    <property type="protein sequence ID" value="RMV93578.1"/>
    <property type="molecule type" value="Genomic_DNA"/>
</dbReference>
<dbReference type="GO" id="GO:0022857">
    <property type="term" value="F:transmembrane transporter activity"/>
    <property type="evidence" value="ECO:0007669"/>
    <property type="project" value="InterPro"/>
</dbReference>
<dbReference type="SUPFAM" id="SSF82693">
    <property type="entry name" value="Multidrug efflux transporter AcrB pore domain, PN1, PN2, PC1 and PC2 subdomains"/>
    <property type="match status" value="1"/>
</dbReference>
<dbReference type="InterPro" id="IPR001036">
    <property type="entry name" value="Acrflvin-R"/>
</dbReference>
<name>A0A3M6GLE4_PSEAJ</name>
<reference evidence="1 2" key="1">
    <citation type="submission" date="2018-08" db="EMBL/GenBank/DDBJ databases">
        <title>Recombination of ecologically and evolutionarily significant loci maintains genetic cohesion in the Pseudomonas syringae species complex.</title>
        <authorList>
            <person name="Dillon M."/>
            <person name="Thakur S."/>
            <person name="Almeida R.N.D."/>
            <person name="Weir B.S."/>
            <person name="Guttman D.S."/>
        </authorList>
    </citation>
    <scope>NUCLEOTIDE SEQUENCE [LARGE SCALE GENOMIC DNA]</scope>
    <source>
        <strain evidence="1 2">ICMP 4525</strain>
    </source>
</reference>
<accession>A0A3M6GLE4</accession>
<gene>
    <name evidence="1" type="ORF">ALP03_05009</name>
</gene>
<sequence length="61" mass="6790">MRVTKAVKNFLMVIGLVSEDGSMGKEDLANYIVSNMQDPISRTSGVGDFQVFGSQYAMRIW</sequence>
<proteinExistence type="predicted"/>
<evidence type="ECO:0000313" key="2">
    <source>
        <dbReference type="Proteomes" id="UP000271531"/>
    </source>
</evidence>
<organism evidence="1 2">
    <name type="scientific">Pseudomonas amygdali pv. tabaci</name>
    <name type="common">Pseudomonas syringae pv. tabaci</name>
    <dbReference type="NCBI Taxonomy" id="322"/>
    <lineage>
        <taxon>Bacteria</taxon>
        <taxon>Pseudomonadati</taxon>
        <taxon>Pseudomonadota</taxon>
        <taxon>Gammaproteobacteria</taxon>
        <taxon>Pseudomonadales</taxon>
        <taxon>Pseudomonadaceae</taxon>
        <taxon>Pseudomonas</taxon>
        <taxon>Pseudomonas amygdali</taxon>
    </lineage>
</organism>
<dbReference type="GO" id="GO:0016020">
    <property type="term" value="C:membrane"/>
    <property type="evidence" value="ECO:0007669"/>
    <property type="project" value="InterPro"/>
</dbReference>
<feature type="non-terminal residue" evidence="1">
    <location>
        <position position="61"/>
    </location>
</feature>
<dbReference type="AlphaFoldDB" id="A0A3M6GLE4"/>
<dbReference type="Gene3D" id="3.30.70.1320">
    <property type="entry name" value="Multidrug efflux transporter AcrB pore domain like"/>
    <property type="match status" value="1"/>
</dbReference>
<dbReference type="Pfam" id="PF00873">
    <property type="entry name" value="ACR_tran"/>
    <property type="match status" value="1"/>
</dbReference>
<protein>
    <submittedName>
        <fullName evidence="1">Multidrug/solvent transporter</fullName>
    </submittedName>
</protein>
<evidence type="ECO:0000313" key="1">
    <source>
        <dbReference type="EMBL" id="RMV93578.1"/>
    </source>
</evidence>
<dbReference type="Proteomes" id="UP000271531">
    <property type="component" value="Unassembled WGS sequence"/>
</dbReference>